<evidence type="ECO:0000313" key="1">
    <source>
        <dbReference type="EMBL" id="QLC50606.1"/>
    </source>
</evidence>
<evidence type="ECO:0000313" key="2">
    <source>
        <dbReference type="Proteomes" id="UP000509594"/>
    </source>
</evidence>
<protein>
    <submittedName>
        <fullName evidence="1">Uncharacterized protein</fullName>
    </submittedName>
</protein>
<proteinExistence type="predicted"/>
<keyword evidence="2" id="KW-1185">Reference proteome</keyword>
<organism evidence="1 2">
    <name type="scientific">Methanolobus zinderi</name>
    <dbReference type="NCBI Taxonomy" id="536044"/>
    <lineage>
        <taxon>Archaea</taxon>
        <taxon>Methanobacteriati</taxon>
        <taxon>Methanobacteriota</taxon>
        <taxon>Stenosarchaea group</taxon>
        <taxon>Methanomicrobia</taxon>
        <taxon>Methanosarcinales</taxon>
        <taxon>Methanosarcinaceae</taxon>
        <taxon>Methanolobus</taxon>
    </lineage>
</organism>
<gene>
    <name evidence="1" type="ORF">HWN40_10385</name>
</gene>
<dbReference type="RefSeq" id="WP_176965662.1">
    <property type="nucleotide sequence ID" value="NZ_CP058215.1"/>
</dbReference>
<dbReference type="Proteomes" id="UP000509594">
    <property type="component" value="Chromosome"/>
</dbReference>
<dbReference type="OrthoDB" id="125690at2157"/>
<accession>A0A7D5I1L1</accession>
<dbReference type="KEGG" id="mzi:HWN40_10385"/>
<dbReference type="AlphaFoldDB" id="A0A7D5I1L1"/>
<reference evidence="1 2" key="1">
    <citation type="submission" date="2020-06" db="EMBL/GenBank/DDBJ databases">
        <title>Methanolobus halotolerans sp. nov., isolated from a saline lake Tus in Siberia.</title>
        <authorList>
            <person name="Shen Y."/>
            <person name="Chen S.-C."/>
            <person name="Lai M.-C."/>
            <person name="Huang H.-H."/>
            <person name="Chiu H.-H."/>
            <person name="Tang S.-L."/>
            <person name="Rogozin D.Y."/>
            <person name="Degermendzhy A.G."/>
        </authorList>
    </citation>
    <scope>NUCLEOTIDE SEQUENCE [LARGE SCALE GENOMIC DNA]</scope>
    <source>
        <strain evidence="1 2">DSM 21339</strain>
    </source>
</reference>
<name>A0A7D5I1L1_9EURY</name>
<dbReference type="GeneID" id="55822086"/>
<dbReference type="EMBL" id="CP058215">
    <property type="protein sequence ID" value="QLC50606.1"/>
    <property type="molecule type" value="Genomic_DNA"/>
</dbReference>
<sequence>MKIEHINIMESCYTGEFGSVNSILNSFSTDMFESITFVLRPVTGGIDYLRSMRQSYLFQKGINKISNLDYEQREKILDAFTDLVATRTNDKNFVKDLEKTITELDEIKDIFKDLHHQRVNMNTKQMHQILNLSLQKLNGRIVSIRDVINSEMWNVDQDIDQLLVLNQVFYLIQETTKEALKIPVSKTSDSQVLNKLVFSLIYVEAFHRGKVTFDDFQVFHSFLSLSNYIDSQNVKDNDAVFEVLAL</sequence>